<keyword evidence="3" id="KW-1185">Reference proteome</keyword>
<dbReference type="KEGG" id="psil:PMA3_20910"/>
<evidence type="ECO:0000313" key="3">
    <source>
        <dbReference type="Proteomes" id="UP000078354"/>
    </source>
</evidence>
<dbReference type="AlphaFoldDB" id="A0A191YX69"/>
<evidence type="ECO:0000256" key="1">
    <source>
        <dbReference type="SAM" id="Phobius"/>
    </source>
</evidence>
<accession>A0A191YX69</accession>
<proteinExistence type="predicted"/>
<reference evidence="2 3" key="1">
    <citation type="journal article" date="2018" name="Syst. Appl. Microbiol.">
        <title>Pseudomonas silesiensis sp. nov. strain A3T isolated from a biological pesticide sewage treatment plant and analysis of the complete genome sequence.</title>
        <authorList>
            <person name="Kaminski M.A."/>
            <person name="Furmanczyk E.M."/>
            <person name="Sobczak A."/>
            <person name="Dziembowski A."/>
            <person name="Lipinski L."/>
        </authorList>
    </citation>
    <scope>NUCLEOTIDE SEQUENCE [LARGE SCALE GENOMIC DNA]</scope>
    <source>
        <strain evidence="2 3">A3</strain>
    </source>
</reference>
<dbReference type="RefSeq" id="WP_064678976.1">
    <property type="nucleotide sequence ID" value="NZ_CP014870.1"/>
</dbReference>
<sequence>MQRLKRIALALLILLLIFLVIVFILENRQPTSLLFLGWSSAQMPIAGYIISALLLGMVVGPLLAWLIGLRGGRRL</sequence>
<feature type="transmembrane region" description="Helical" evidence="1">
    <location>
        <begin position="7"/>
        <end position="25"/>
    </location>
</feature>
<dbReference type="STRING" id="1853130.PMA3_20910"/>
<protein>
    <recommendedName>
        <fullName evidence="4">Lipopolysaccharide assembly protein A domain-containing protein</fullName>
    </recommendedName>
</protein>
<gene>
    <name evidence="2" type="ORF">PMA3_20910</name>
</gene>
<keyword evidence="1" id="KW-1133">Transmembrane helix</keyword>
<organism evidence="2 3">
    <name type="scientific">Pseudomonas silesiensis</name>
    <dbReference type="NCBI Taxonomy" id="1853130"/>
    <lineage>
        <taxon>Bacteria</taxon>
        <taxon>Pseudomonadati</taxon>
        <taxon>Pseudomonadota</taxon>
        <taxon>Gammaproteobacteria</taxon>
        <taxon>Pseudomonadales</taxon>
        <taxon>Pseudomonadaceae</taxon>
        <taxon>Pseudomonas</taxon>
    </lineage>
</organism>
<keyword evidence="1" id="KW-0472">Membrane</keyword>
<name>A0A191YX69_9PSED</name>
<evidence type="ECO:0000313" key="2">
    <source>
        <dbReference type="EMBL" id="ANJ57485.1"/>
    </source>
</evidence>
<dbReference type="Proteomes" id="UP000078354">
    <property type="component" value="Chromosome"/>
</dbReference>
<dbReference type="EMBL" id="CP014870">
    <property type="protein sequence ID" value="ANJ57485.1"/>
    <property type="molecule type" value="Genomic_DNA"/>
</dbReference>
<dbReference type="OrthoDB" id="7032155at2"/>
<keyword evidence="1" id="KW-0812">Transmembrane</keyword>
<evidence type="ECO:0008006" key="4">
    <source>
        <dbReference type="Google" id="ProtNLM"/>
    </source>
</evidence>
<feature type="transmembrane region" description="Helical" evidence="1">
    <location>
        <begin position="45"/>
        <end position="69"/>
    </location>
</feature>